<comment type="caution">
    <text evidence="3">The sequence shown here is derived from an EMBL/GenBank/DDBJ whole genome shotgun (WGS) entry which is preliminary data.</text>
</comment>
<dbReference type="SUPFAM" id="SSF140459">
    <property type="entry name" value="PE/PPE dimer-like"/>
    <property type="match status" value="1"/>
</dbReference>
<dbReference type="eggNOG" id="COG5651">
    <property type="taxonomic scope" value="Bacteria"/>
</dbReference>
<reference evidence="3 4" key="1">
    <citation type="submission" date="2012-12" db="EMBL/GenBank/DDBJ databases">
        <title>Whole genome shotgun sequence of Gordonia aichiensis NBRC 108223.</title>
        <authorList>
            <person name="Isaki-Nakamura S."/>
            <person name="Hosoyama A."/>
            <person name="Tsuchikane K."/>
            <person name="Ando Y."/>
            <person name="Baba S."/>
            <person name="Ohji S."/>
            <person name="Hamada M."/>
            <person name="Tamura T."/>
            <person name="Yamazoe A."/>
            <person name="Yamazaki S."/>
            <person name="Fujita N."/>
        </authorList>
    </citation>
    <scope>NUCLEOTIDE SEQUENCE [LARGE SCALE GENOMIC DNA]</scope>
    <source>
        <strain evidence="3 4">NBRC 108223</strain>
    </source>
</reference>
<dbReference type="InterPro" id="IPR038332">
    <property type="entry name" value="PPE_sf"/>
</dbReference>
<dbReference type="EMBL" id="BANR01000003">
    <property type="protein sequence ID" value="GAC47348.1"/>
    <property type="molecule type" value="Genomic_DNA"/>
</dbReference>
<feature type="domain" description="PPE" evidence="2">
    <location>
        <begin position="19"/>
        <end position="171"/>
    </location>
</feature>
<evidence type="ECO:0000313" key="4">
    <source>
        <dbReference type="Proteomes" id="UP000010988"/>
    </source>
</evidence>
<gene>
    <name evidence="3" type="ORF">GOACH_03_03660</name>
</gene>
<keyword evidence="4" id="KW-1185">Reference proteome</keyword>
<comment type="similarity">
    <text evidence="1">Belongs to the mycobacterial PPE family.</text>
</comment>
<dbReference type="RefSeq" id="WP_005170528.1">
    <property type="nucleotide sequence ID" value="NZ_BANR01000003.1"/>
</dbReference>
<dbReference type="STRING" id="1220583.GOACH_03_03660"/>
<name>L7KI04_9ACTN</name>
<proteinExistence type="inferred from homology"/>
<evidence type="ECO:0000256" key="1">
    <source>
        <dbReference type="ARBA" id="ARBA00010652"/>
    </source>
</evidence>
<accession>L7KI04</accession>
<dbReference type="Gene3D" id="1.20.1260.20">
    <property type="entry name" value="PPE superfamily"/>
    <property type="match status" value="1"/>
</dbReference>
<dbReference type="InterPro" id="IPR000030">
    <property type="entry name" value="PPE_dom"/>
</dbReference>
<evidence type="ECO:0000259" key="2">
    <source>
        <dbReference type="Pfam" id="PF00823"/>
    </source>
</evidence>
<sequence length="349" mass="35428">MTGFTGVIWDARTTDRLVSDLSCGVGSAHLIDAGHAWTSVAAEMADAAMEYRAILSRVADAWQSAHAGAALERIDVLGRWFADAAAAASSNAVLALEQGAAAAVARLAMPAAPEVELVDGLRDLASSVSAVAPVITGAAAYAERARHDQRMRAARVMETYEQAATPAAKSWHVHSPAPQVVSDAALHAEQGAARSTRVRADAAPGAASTTAARPGAVMPTVSTAVATPVRAGYAPTTLASVAQAAQAAPTPVQRPASSETMPPPVAPVPAAAVATEHRMARSAVPVHCSDGAGSVDGASIAHESPATWAAASVATTPHVVIDAEAHAGAPMLDPAYFEQTLRLGEGDTR</sequence>
<organism evidence="3 4">
    <name type="scientific">Gordonia aichiensis NBRC 108223</name>
    <dbReference type="NCBI Taxonomy" id="1220583"/>
    <lineage>
        <taxon>Bacteria</taxon>
        <taxon>Bacillati</taxon>
        <taxon>Actinomycetota</taxon>
        <taxon>Actinomycetes</taxon>
        <taxon>Mycobacteriales</taxon>
        <taxon>Gordoniaceae</taxon>
        <taxon>Gordonia</taxon>
    </lineage>
</organism>
<dbReference type="Proteomes" id="UP000010988">
    <property type="component" value="Unassembled WGS sequence"/>
</dbReference>
<protein>
    <recommendedName>
        <fullName evidence="2">PPE domain-containing protein</fullName>
    </recommendedName>
</protein>
<dbReference type="AlphaFoldDB" id="L7KI04"/>
<evidence type="ECO:0000313" key="3">
    <source>
        <dbReference type="EMBL" id="GAC47348.1"/>
    </source>
</evidence>
<dbReference type="Pfam" id="PF00823">
    <property type="entry name" value="PPE"/>
    <property type="match status" value="1"/>
</dbReference>
<dbReference type="OrthoDB" id="4760568at2"/>